<sequence length="30" mass="3271">METPKAVACSVLLFGWPINCTQSHTHAQTV</sequence>
<evidence type="ECO:0000313" key="1">
    <source>
        <dbReference type="EMBL" id="MBX09250.1"/>
    </source>
</evidence>
<reference evidence="1" key="1">
    <citation type="submission" date="2018-02" db="EMBL/GenBank/DDBJ databases">
        <title>Rhizophora mucronata_Transcriptome.</title>
        <authorList>
            <person name="Meera S.P."/>
            <person name="Sreeshan A."/>
            <person name="Augustine A."/>
        </authorList>
    </citation>
    <scope>NUCLEOTIDE SEQUENCE</scope>
    <source>
        <tissue evidence="1">Leaf</tissue>
    </source>
</reference>
<organism evidence="1">
    <name type="scientific">Rhizophora mucronata</name>
    <name type="common">Asiatic mangrove</name>
    <dbReference type="NCBI Taxonomy" id="61149"/>
    <lineage>
        <taxon>Eukaryota</taxon>
        <taxon>Viridiplantae</taxon>
        <taxon>Streptophyta</taxon>
        <taxon>Embryophyta</taxon>
        <taxon>Tracheophyta</taxon>
        <taxon>Spermatophyta</taxon>
        <taxon>Magnoliopsida</taxon>
        <taxon>eudicotyledons</taxon>
        <taxon>Gunneridae</taxon>
        <taxon>Pentapetalae</taxon>
        <taxon>rosids</taxon>
        <taxon>fabids</taxon>
        <taxon>Malpighiales</taxon>
        <taxon>Rhizophoraceae</taxon>
        <taxon>Rhizophora</taxon>
    </lineage>
</organism>
<protein>
    <submittedName>
        <fullName evidence="1">Uncharacterized protein</fullName>
    </submittedName>
</protein>
<accession>A0A2P2KU52</accession>
<dbReference type="AlphaFoldDB" id="A0A2P2KU52"/>
<name>A0A2P2KU52_RHIMU</name>
<dbReference type="EMBL" id="GGEC01028766">
    <property type="protein sequence ID" value="MBX09250.1"/>
    <property type="molecule type" value="Transcribed_RNA"/>
</dbReference>
<proteinExistence type="predicted"/>